<feature type="compositionally biased region" description="Low complexity" evidence="6">
    <location>
        <begin position="952"/>
        <end position="966"/>
    </location>
</feature>
<feature type="domain" description="Rho-GAP" evidence="8">
    <location>
        <begin position="1009"/>
        <end position="1220"/>
    </location>
</feature>
<dbReference type="SMART" id="SM00324">
    <property type="entry name" value="RhoGAP"/>
    <property type="match status" value="1"/>
</dbReference>
<evidence type="ECO:0000259" key="8">
    <source>
        <dbReference type="PROSITE" id="PS50238"/>
    </source>
</evidence>
<keyword evidence="3 4" id="KW-0862">Zinc</keyword>
<feature type="compositionally biased region" description="Polar residues" evidence="6">
    <location>
        <begin position="924"/>
        <end position="951"/>
    </location>
</feature>
<sequence length="1221" mass="135508">MDFGTSLTEFTTANGNQVPSCVRCQDEITSGHAYELGDDRWHTHCFSCYRCEKPLSCDSDFLVLGTGTLICFDCSDACRSCGKKIDDLAIILSSSNEAYCSECFKCCKCGSKIRDLRYAKTRKGLFCISCHEKLLAKRKHYEERKRRLRKDLPELPPELATPPNIPEKSPRRPRYDLPHHSMKSNSESVISQYLDEVDSKVLSGPKENGHPVGTRDSRTSTQESLVSERETTEAGEENQQGNGNVATTVTRGKNRHHRQVSIDDILNSTLEEPDSFGLRNDKEGLSRTPLRNQGSSEHLARSPIQFRHGIVVNDDDDADADADADADDNDNDNDNDAEQNVEEGTGEAKQRNQFQLAPDLSNDDISELTDEEEKRPPENKGLALNLPTQKKDEDTLTLGLDDAPASPPTKTKTTPSSLESKAISEHKLTPETKPTSENKFTSENKSRSASENRSTPEKKMTSPQPKPSVSKHTPTIKSSPRYSPKPSPSSPSIKHAHSPRQPPSSTSSSSTPVILSSASNAGTSQGSSTGGNYLAPNVVNTEEKSKGGGSRLGRSLSMKSKHLVHNLKSRTTGILDPKPIPSSPPSHNKEKLGFSAFPSSQSNHSMSDATTKAESDTHTGWGVTSEKASIPRSPSMHRTTPRGKSDSNVHSGSISPNISHNRSNSGAELPDHRRARSHASVSSSTATNVSMYRTPPLENNPVFGKLSNSSAKSHHRNFSWQAANETVKEEDATALQEADIADNNESSENEHFLKKELAEAELSLRRMKLEIRELESKRNHLTSDVDHLKTTKDGLLRDIEGLKSEKERYILESLGQLQQQQHQQREEPQGHSQQSNSTVPQQQQQPHHQHHQHSQHNSQHQSQQQSQPSSQLYSQTPLLSGSGLSSNKQDINIDDISPARQADTASIARPASKPRFWKIFSGGSKQAATPTHTPQHQRHSSQPTVGGSTAVSISNGGSNNNSKIEISNPVLQNPHEFSDMKLFPITNSNSENSSRASPSKSDGAMLYGSNLVSRCAYEQNSIPMIVTVCANHIESKEDYMKTEGIYRKSGSQLLIEDIERAFAECYIRPSPEVLKFMDEDIHAVAGVLKRYLRKLPNPVLTFQVYEPLIRLVRENRLLNNLPLKSGGNTDKNSQYLNTLDSVVKVLKNLPREHYDLLRYLSKHIGKITSYREWNLMNLYNLSLVFAPGLIRDYNGDKDILDMKERNYIVGFIFGNYRDIFD</sequence>
<feature type="compositionally biased region" description="Polar residues" evidence="6">
    <location>
        <begin position="872"/>
        <end position="890"/>
    </location>
</feature>
<evidence type="ECO:0000259" key="7">
    <source>
        <dbReference type="PROSITE" id="PS50023"/>
    </source>
</evidence>
<dbReference type="GO" id="GO:0005938">
    <property type="term" value="C:cell cortex"/>
    <property type="evidence" value="ECO:0007669"/>
    <property type="project" value="UniProtKB-ARBA"/>
</dbReference>
<feature type="compositionally biased region" description="Basic residues" evidence="6">
    <location>
        <begin position="559"/>
        <end position="568"/>
    </location>
</feature>
<dbReference type="GO" id="GO:0005933">
    <property type="term" value="C:cellular bud"/>
    <property type="evidence" value="ECO:0007669"/>
    <property type="project" value="UniProtKB-ARBA"/>
</dbReference>
<feature type="region of interest" description="Disordered" evidence="6">
    <location>
        <begin position="147"/>
        <end position="186"/>
    </location>
</feature>
<feature type="compositionally biased region" description="Low complexity" evidence="6">
    <location>
        <begin position="830"/>
        <end position="846"/>
    </location>
</feature>
<comment type="caution">
    <text evidence="9">The sequence shown here is derived from an EMBL/GenBank/DDBJ whole genome shotgun (WGS) entry which is preliminary data.</text>
</comment>
<feature type="region of interest" description="Disordered" evidence="6">
    <location>
        <begin position="816"/>
        <end position="891"/>
    </location>
</feature>
<dbReference type="PROSITE" id="PS50023">
    <property type="entry name" value="LIM_DOMAIN_2"/>
    <property type="match status" value="2"/>
</dbReference>
<gene>
    <name evidence="9" type="ORF">ZYGR_0AV01800</name>
</gene>
<feature type="compositionally biased region" description="Low complexity" evidence="6">
    <location>
        <begin position="503"/>
        <end position="519"/>
    </location>
</feature>
<feature type="compositionally biased region" description="Basic and acidic residues" evidence="6">
    <location>
        <begin position="422"/>
        <end position="460"/>
    </location>
</feature>
<name>A0A1Q3AII1_ZYGRO</name>
<feature type="compositionally biased region" description="Polar residues" evidence="6">
    <location>
        <begin position="646"/>
        <end position="666"/>
    </location>
</feature>
<keyword evidence="4" id="KW-0440">LIM domain</keyword>
<protein>
    <recommendedName>
        <fullName evidence="11">Rho-type GTPase-activating protein 1</fullName>
    </recommendedName>
</protein>
<feature type="domain" description="LIM zinc-binding" evidence="7">
    <location>
        <begin position="19"/>
        <end position="75"/>
    </location>
</feature>
<dbReference type="CDD" id="cd09394">
    <property type="entry name" value="LIM1_Rga"/>
    <property type="match status" value="1"/>
</dbReference>
<feature type="compositionally biased region" description="Acidic residues" evidence="6">
    <location>
        <begin position="313"/>
        <end position="345"/>
    </location>
</feature>
<feature type="coiled-coil region" evidence="5">
    <location>
        <begin position="750"/>
        <end position="812"/>
    </location>
</feature>
<dbReference type="EMBL" id="BDGX01000048">
    <property type="protein sequence ID" value="GAV55548.1"/>
    <property type="molecule type" value="Genomic_DNA"/>
</dbReference>
<feature type="compositionally biased region" description="Polar residues" evidence="6">
    <location>
        <begin position="520"/>
        <end position="531"/>
    </location>
</feature>
<feature type="compositionally biased region" description="Polar residues" evidence="6">
    <location>
        <begin position="597"/>
        <end position="610"/>
    </location>
</feature>
<evidence type="ECO:0000256" key="3">
    <source>
        <dbReference type="ARBA" id="ARBA00022833"/>
    </source>
</evidence>
<reference evidence="9 10" key="1">
    <citation type="submission" date="2016-08" db="EMBL/GenBank/DDBJ databases">
        <title>Draft genome sequence of allopolyploid Zygosaccharomyces rouxii.</title>
        <authorList>
            <person name="Watanabe J."/>
            <person name="Uehara K."/>
            <person name="Mogi Y."/>
            <person name="Tsukioka Y."/>
        </authorList>
    </citation>
    <scope>NUCLEOTIDE SEQUENCE [LARGE SCALE GENOMIC DNA]</scope>
    <source>
        <strain evidence="9 10">NBRC 110957</strain>
    </source>
</reference>
<dbReference type="PANTHER" id="PTHR23176:SF121">
    <property type="entry name" value="RHO-TYPE GTPASE-ACTIVATING PROTEIN 1-RELATED"/>
    <property type="match status" value="1"/>
</dbReference>
<feature type="compositionally biased region" description="Low complexity" evidence="6">
    <location>
        <begin position="855"/>
        <end position="871"/>
    </location>
</feature>
<dbReference type="Proteomes" id="UP000187013">
    <property type="component" value="Unassembled WGS sequence"/>
</dbReference>
<feature type="domain" description="LIM zinc-binding" evidence="7">
    <location>
        <begin position="76"/>
        <end position="137"/>
    </location>
</feature>
<feature type="compositionally biased region" description="Low complexity" evidence="6">
    <location>
        <begin position="678"/>
        <end position="690"/>
    </location>
</feature>
<evidence type="ECO:0000256" key="1">
    <source>
        <dbReference type="ARBA" id="ARBA00022468"/>
    </source>
</evidence>
<evidence type="ECO:0008006" key="11">
    <source>
        <dbReference type="Google" id="ProtNLM"/>
    </source>
</evidence>
<dbReference type="Pfam" id="PF00620">
    <property type="entry name" value="RhoGAP"/>
    <property type="match status" value="1"/>
</dbReference>
<dbReference type="OrthoDB" id="19923at2759"/>
<keyword evidence="5" id="KW-0175">Coiled coil</keyword>
<feature type="compositionally biased region" description="Low complexity" evidence="6">
    <location>
        <begin position="408"/>
        <end position="417"/>
    </location>
</feature>
<evidence type="ECO:0000256" key="5">
    <source>
        <dbReference type="SAM" id="Coils"/>
    </source>
</evidence>
<dbReference type="SUPFAM" id="SSF48350">
    <property type="entry name" value="GTPase activation domain, GAP"/>
    <property type="match status" value="1"/>
</dbReference>
<evidence type="ECO:0000256" key="6">
    <source>
        <dbReference type="SAM" id="MobiDB-lite"/>
    </source>
</evidence>
<dbReference type="AlphaFoldDB" id="A0A1Q3AII1"/>
<dbReference type="PANTHER" id="PTHR23176">
    <property type="entry name" value="RHO/RAC/CDC GTPASE-ACTIVATING PROTEIN"/>
    <property type="match status" value="1"/>
</dbReference>
<dbReference type="GO" id="GO:0046872">
    <property type="term" value="F:metal ion binding"/>
    <property type="evidence" value="ECO:0007669"/>
    <property type="project" value="UniProtKB-KW"/>
</dbReference>
<dbReference type="InterPro" id="IPR050729">
    <property type="entry name" value="Rho-GAP"/>
</dbReference>
<organism evidence="9 10">
    <name type="scientific">Zygosaccharomyces rouxii</name>
    <dbReference type="NCBI Taxonomy" id="4956"/>
    <lineage>
        <taxon>Eukaryota</taxon>
        <taxon>Fungi</taxon>
        <taxon>Dikarya</taxon>
        <taxon>Ascomycota</taxon>
        <taxon>Saccharomycotina</taxon>
        <taxon>Saccharomycetes</taxon>
        <taxon>Saccharomycetales</taxon>
        <taxon>Saccharomycetaceae</taxon>
        <taxon>Zygosaccharomyces</taxon>
    </lineage>
</organism>
<feature type="region of interest" description="Disordered" evidence="6">
    <location>
        <begin position="924"/>
        <end position="966"/>
    </location>
</feature>
<feature type="region of interest" description="Disordered" evidence="6">
    <location>
        <begin position="201"/>
        <end position="718"/>
    </location>
</feature>
<feature type="compositionally biased region" description="Basic and acidic residues" evidence="6">
    <location>
        <begin position="207"/>
        <end position="218"/>
    </location>
</feature>
<dbReference type="Gene3D" id="1.10.555.10">
    <property type="entry name" value="Rho GTPase activation protein"/>
    <property type="match status" value="1"/>
</dbReference>
<feature type="compositionally biased region" description="Polar residues" evidence="6">
    <location>
        <begin position="237"/>
        <end position="251"/>
    </location>
</feature>
<dbReference type="GO" id="GO:0007165">
    <property type="term" value="P:signal transduction"/>
    <property type="evidence" value="ECO:0007669"/>
    <property type="project" value="InterPro"/>
</dbReference>
<evidence type="ECO:0000313" key="10">
    <source>
        <dbReference type="Proteomes" id="UP000187013"/>
    </source>
</evidence>
<evidence type="ECO:0000256" key="2">
    <source>
        <dbReference type="ARBA" id="ARBA00022723"/>
    </source>
</evidence>
<dbReference type="InterPro" id="IPR000198">
    <property type="entry name" value="RhoGAP_dom"/>
</dbReference>
<accession>A0A1Q3AII1</accession>
<dbReference type="PROSITE" id="PS50238">
    <property type="entry name" value="RHOGAP"/>
    <property type="match status" value="1"/>
</dbReference>
<dbReference type="InterPro" id="IPR008936">
    <property type="entry name" value="Rho_GTPase_activation_prot"/>
</dbReference>
<dbReference type="PROSITE" id="PS00478">
    <property type="entry name" value="LIM_DOMAIN_1"/>
    <property type="match status" value="1"/>
</dbReference>
<feature type="compositionally biased region" description="Pro residues" evidence="6">
    <location>
        <begin position="154"/>
        <end position="165"/>
    </location>
</feature>
<keyword evidence="2 4" id="KW-0479">Metal-binding</keyword>
<keyword evidence="1" id="KW-0343">GTPase activation</keyword>
<dbReference type="SMART" id="SM00132">
    <property type="entry name" value="LIM"/>
    <property type="match status" value="2"/>
</dbReference>
<feature type="compositionally biased region" description="Basic and acidic residues" evidence="6">
    <location>
        <begin position="168"/>
        <end position="179"/>
    </location>
</feature>
<dbReference type="GO" id="GO:0007010">
    <property type="term" value="P:cytoskeleton organization"/>
    <property type="evidence" value="ECO:0007669"/>
    <property type="project" value="UniProtKB-ARBA"/>
</dbReference>
<feature type="region of interest" description="Disordered" evidence="6">
    <location>
        <begin position="982"/>
        <end position="1001"/>
    </location>
</feature>
<evidence type="ECO:0000313" key="9">
    <source>
        <dbReference type="EMBL" id="GAV55548.1"/>
    </source>
</evidence>
<feature type="compositionally biased region" description="Low complexity" evidence="6">
    <location>
        <begin position="987"/>
        <end position="1001"/>
    </location>
</feature>
<evidence type="ECO:0000256" key="4">
    <source>
        <dbReference type="PROSITE-ProRule" id="PRU00125"/>
    </source>
</evidence>
<feature type="compositionally biased region" description="Acidic residues" evidence="6">
    <location>
        <begin position="361"/>
        <end position="371"/>
    </location>
</feature>
<proteinExistence type="predicted"/>
<dbReference type="InterPro" id="IPR001781">
    <property type="entry name" value="Znf_LIM"/>
</dbReference>
<dbReference type="Pfam" id="PF00412">
    <property type="entry name" value="LIM"/>
    <property type="match status" value="2"/>
</dbReference>
<dbReference type="Gene3D" id="2.10.110.10">
    <property type="entry name" value="Cysteine Rich Protein"/>
    <property type="match status" value="2"/>
</dbReference>
<dbReference type="CDD" id="cd09395">
    <property type="entry name" value="LIM2_Rga"/>
    <property type="match status" value="1"/>
</dbReference>
<dbReference type="GO" id="GO:0005096">
    <property type="term" value="F:GTPase activator activity"/>
    <property type="evidence" value="ECO:0007669"/>
    <property type="project" value="UniProtKB-KW"/>
</dbReference>
<dbReference type="CDD" id="cd00159">
    <property type="entry name" value="RhoGAP"/>
    <property type="match status" value="1"/>
</dbReference>